<dbReference type="SUPFAM" id="SSF55961">
    <property type="entry name" value="Bet v1-like"/>
    <property type="match status" value="1"/>
</dbReference>
<dbReference type="InterPro" id="IPR023393">
    <property type="entry name" value="START-like_dom_sf"/>
</dbReference>
<dbReference type="EMBL" id="BAAAJK010000011">
    <property type="protein sequence ID" value="GAA1390575.1"/>
    <property type="molecule type" value="Genomic_DNA"/>
</dbReference>
<dbReference type="PANTHER" id="PTHR38588">
    <property type="entry name" value="BLL0334 PROTEIN"/>
    <property type="match status" value="1"/>
</dbReference>
<keyword evidence="2" id="KW-1185">Reference proteome</keyword>
<gene>
    <name evidence="1" type="ORF">GCM10009613_31500</name>
</gene>
<dbReference type="RefSeq" id="WP_344023032.1">
    <property type="nucleotide sequence ID" value="NZ_BAAAJK010000011.1"/>
</dbReference>
<reference evidence="2" key="1">
    <citation type="journal article" date="2019" name="Int. J. Syst. Evol. Microbiol.">
        <title>The Global Catalogue of Microorganisms (GCM) 10K type strain sequencing project: providing services to taxonomists for standard genome sequencing and annotation.</title>
        <authorList>
            <consortium name="The Broad Institute Genomics Platform"/>
            <consortium name="The Broad Institute Genome Sequencing Center for Infectious Disease"/>
            <person name="Wu L."/>
            <person name="Ma J."/>
        </authorList>
    </citation>
    <scope>NUCLEOTIDE SEQUENCE [LARGE SCALE GENOMIC DNA]</scope>
    <source>
        <strain evidence="2">JCM 11896</strain>
    </source>
</reference>
<dbReference type="CDD" id="cd07823">
    <property type="entry name" value="SRPBCC_5"/>
    <property type="match status" value="1"/>
</dbReference>
<accession>A0ABP4IN00</accession>
<protein>
    <recommendedName>
        <fullName evidence="3">Carbon monoxide dehydrogenase</fullName>
    </recommendedName>
</protein>
<dbReference type="InterPro" id="IPR010419">
    <property type="entry name" value="CO_DH_gsu"/>
</dbReference>
<evidence type="ECO:0000313" key="1">
    <source>
        <dbReference type="EMBL" id="GAA1390575.1"/>
    </source>
</evidence>
<evidence type="ECO:0008006" key="3">
    <source>
        <dbReference type="Google" id="ProtNLM"/>
    </source>
</evidence>
<dbReference type="Gene3D" id="3.30.530.20">
    <property type="match status" value="1"/>
</dbReference>
<name>A0ABP4IN00_9PSEU</name>
<sequence>MLIENRFTVAAPADRVWAELQDLPGLVPCLPGAELTREVGDDRYEGRVVTRLGPVALRFSGVAELVEADESARRLVLHAAGSEDKGKGTAEMTMTMRLAAGSGGRTEVTVAQDLQVSGAAAQFGRGMIADVSGVLLRGFADCVEAKINGAGSGGTATAVRARPAGALSIAVSAALMALRRVVRRFLGPSTRPGHS</sequence>
<comment type="caution">
    <text evidence="1">The sequence shown here is derived from an EMBL/GenBank/DDBJ whole genome shotgun (WGS) entry which is preliminary data.</text>
</comment>
<organism evidence="1 2">
    <name type="scientific">Pseudonocardia kongjuensis</name>
    <dbReference type="NCBI Taxonomy" id="102227"/>
    <lineage>
        <taxon>Bacteria</taxon>
        <taxon>Bacillati</taxon>
        <taxon>Actinomycetota</taxon>
        <taxon>Actinomycetes</taxon>
        <taxon>Pseudonocardiales</taxon>
        <taxon>Pseudonocardiaceae</taxon>
        <taxon>Pseudonocardia</taxon>
    </lineage>
</organism>
<proteinExistence type="predicted"/>
<dbReference type="PANTHER" id="PTHR38588:SF1">
    <property type="entry name" value="BLL0334 PROTEIN"/>
    <property type="match status" value="1"/>
</dbReference>
<dbReference type="Pfam" id="PF06240">
    <property type="entry name" value="COXG"/>
    <property type="match status" value="1"/>
</dbReference>
<evidence type="ECO:0000313" key="2">
    <source>
        <dbReference type="Proteomes" id="UP001501414"/>
    </source>
</evidence>
<dbReference type="Proteomes" id="UP001501414">
    <property type="component" value="Unassembled WGS sequence"/>
</dbReference>